<dbReference type="InterPro" id="IPR032675">
    <property type="entry name" value="LRR_dom_sf"/>
</dbReference>
<evidence type="ECO:0000259" key="10">
    <source>
        <dbReference type="Pfam" id="PF23559"/>
    </source>
</evidence>
<dbReference type="GO" id="GO:0009626">
    <property type="term" value="P:plant-type hypersensitive response"/>
    <property type="evidence" value="ECO:0007669"/>
    <property type="project" value="UniProtKB-ARBA"/>
</dbReference>
<gene>
    <name evidence="12" type="ORF">BRADI_2g38928v3</name>
</gene>
<keyword evidence="2" id="KW-0433">Leucine-rich repeat</keyword>
<feature type="domain" description="Disease resistance R13L4/SHOC-2-like LRR" evidence="11">
    <location>
        <begin position="718"/>
        <end position="795"/>
    </location>
</feature>
<dbReference type="GO" id="GO:0002758">
    <property type="term" value="P:innate immune response-activating signaling pathway"/>
    <property type="evidence" value="ECO:0007669"/>
    <property type="project" value="UniProtKB-ARBA"/>
</dbReference>
<evidence type="ECO:0000256" key="1">
    <source>
        <dbReference type="ARBA" id="ARBA00008894"/>
    </source>
</evidence>
<evidence type="ECO:0000313" key="13">
    <source>
        <dbReference type="EnsemblPlants" id="PNT72054"/>
    </source>
</evidence>
<reference evidence="13" key="3">
    <citation type="submission" date="2018-08" db="UniProtKB">
        <authorList>
            <consortium name="EnsemblPlants"/>
        </authorList>
    </citation>
    <scope>IDENTIFICATION</scope>
    <source>
        <strain evidence="13">cv. Bd21</strain>
    </source>
</reference>
<organism evidence="12">
    <name type="scientific">Brachypodium distachyon</name>
    <name type="common">Purple false brome</name>
    <name type="synonym">Trachynia distachya</name>
    <dbReference type="NCBI Taxonomy" id="15368"/>
    <lineage>
        <taxon>Eukaryota</taxon>
        <taxon>Viridiplantae</taxon>
        <taxon>Streptophyta</taxon>
        <taxon>Embryophyta</taxon>
        <taxon>Tracheophyta</taxon>
        <taxon>Spermatophyta</taxon>
        <taxon>Magnoliopsida</taxon>
        <taxon>Liliopsida</taxon>
        <taxon>Poales</taxon>
        <taxon>Poaceae</taxon>
        <taxon>BOP clade</taxon>
        <taxon>Pooideae</taxon>
        <taxon>Stipodae</taxon>
        <taxon>Brachypodieae</taxon>
        <taxon>Brachypodium</taxon>
    </lineage>
</organism>
<evidence type="ECO:0000256" key="3">
    <source>
        <dbReference type="ARBA" id="ARBA00022737"/>
    </source>
</evidence>
<keyword evidence="3" id="KW-0677">Repeat</keyword>
<dbReference type="Gene3D" id="1.10.10.10">
    <property type="entry name" value="Winged helix-like DNA-binding domain superfamily/Winged helix DNA-binding domain"/>
    <property type="match status" value="1"/>
</dbReference>
<evidence type="ECO:0000313" key="12">
    <source>
        <dbReference type="EMBL" id="PNT72054.1"/>
    </source>
</evidence>
<dbReference type="SUPFAM" id="SSF52540">
    <property type="entry name" value="P-loop containing nucleoside triphosphate hydrolases"/>
    <property type="match status" value="2"/>
</dbReference>
<evidence type="ECO:0000256" key="4">
    <source>
        <dbReference type="ARBA" id="ARBA00022741"/>
    </source>
</evidence>
<feature type="region of interest" description="Disordered" evidence="7">
    <location>
        <begin position="340"/>
        <end position="370"/>
    </location>
</feature>
<evidence type="ECO:0008006" key="15">
    <source>
        <dbReference type="Google" id="ProtNLM"/>
    </source>
</evidence>
<dbReference type="Gene3D" id="1.10.8.430">
    <property type="entry name" value="Helical domain of apoptotic protease-activating factors"/>
    <property type="match status" value="1"/>
</dbReference>
<dbReference type="Pfam" id="PF18052">
    <property type="entry name" value="Rx_N"/>
    <property type="match status" value="1"/>
</dbReference>
<dbReference type="InterPro" id="IPR041118">
    <property type="entry name" value="Rx_N"/>
</dbReference>
<dbReference type="OrthoDB" id="643085at2759"/>
<evidence type="ECO:0000256" key="7">
    <source>
        <dbReference type="SAM" id="MobiDB-lite"/>
    </source>
</evidence>
<dbReference type="GO" id="GO:0043531">
    <property type="term" value="F:ADP binding"/>
    <property type="evidence" value="ECO:0007669"/>
    <property type="project" value="InterPro"/>
</dbReference>
<dbReference type="Pfam" id="PF23559">
    <property type="entry name" value="WHD_DRP"/>
    <property type="match status" value="1"/>
</dbReference>
<dbReference type="InterPro" id="IPR002182">
    <property type="entry name" value="NB-ARC"/>
</dbReference>
<evidence type="ECO:0000256" key="2">
    <source>
        <dbReference type="ARBA" id="ARBA00022614"/>
    </source>
</evidence>
<dbReference type="InParanoid" id="A0A2K2DCP3"/>
<keyword evidence="14" id="KW-1185">Reference proteome</keyword>
<evidence type="ECO:0000259" key="9">
    <source>
        <dbReference type="Pfam" id="PF18052"/>
    </source>
</evidence>
<feature type="domain" description="NB-ARC" evidence="8">
    <location>
        <begin position="398"/>
        <end position="541"/>
    </location>
</feature>
<dbReference type="GO" id="GO:0098542">
    <property type="term" value="P:defense response to other organism"/>
    <property type="evidence" value="ECO:0000318"/>
    <property type="project" value="GO_Central"/>
</dbReference>
<dbReference type="InterPro" id="IPR036388">
    <property type="entry name" value="WH-like_DNA-bd_sf"/>
</dbReference>
<keyword evidence="6" id="KW-0175">Coiled coil</keyword>
<dbReference type="SUPFAM" id="SSF52058">
    <property type="entry name" value="L domain-like"/>
    <property type="match status" value="1"/>
</dbReference>
<feature type="domain" description="NB-ARC" evidence="8">
    <location>
        <begin position="225"/>
        <end position="316"/>
    </location>
</feature>
<comment type="similarity">
    <text evidence="1">Belongs to the disease resistance NB-LRR family.</text>
</comment>
<dbReference type="Gramene" id="PNT72054">
    <property type="protein sequence ID" value="PNT72054"/>
    <property type="gene ID" value="BRADI_2g38928v3"/>
</dbReference>
<dbReference type="EMBL" id="CM000881">
    <property type="protein sequence ID" value="PNT72054.1"/>
    <property type="molecule type" value="Genomic_DNA"/>
</dbReference>
<dbReference type="Gene3D" id="3.80.10.10">
    <property type="entry name" value="Ribonuclease Inhibitor"/>
    <property type="match status" value="1"/>
</dbReference>
<proteinExistence type="inferred from homology"/>
<name>A0A2K2DCP3_BRADI</name>
<sequence>MEATAMSVGKAVLDGALDYAKSKAAEEIVLQLGVKRDVDFITDELQMMQSFLMMADEEQSQNKVLTTWVKQIRNLAYKVEDSIMDFGLQSEKKPFMGCIPCSLCDQCRIAKEVKELRVKVEDVSNRNLRYHLIKESSGSKPAVAEEQARVASAAIFGINEASLSALEKDEPKVDFHQLITSNDVDLRVIAVWGTTGDLGKTSAIQEVYDDPNIGSNFGFRAWMENMSESEMIDVFDSQVSDNSYLIVIDDLSTIVEWSCIKRFFPDNKKQSRIIVSSQQAEIASLCTEQPYQVSELKQLSSDQTLYLFHKKVMNASRSAALISESSKVTTAGENITVPASEIQDEYQQPKKAGEDKACNSTARKKTDRSRTPALVDELLTGRETEKSVVIKLVCQPDNNQGCKVISVWGMGGLGKTTLVRSVYRSQELDGWKRVWATALRPFNPEQLERKKSIALMKLQELKVELTRLLRAQKCLIVLDDISSTFEWELVKGYLYNAGRIIVTTREKNIAEHCSRGNRNTFGLGGLKHDAALDLFIKKENSDKNNLIPAMMDQASLILRKCNGLPLAISTIGGFLASKPKTAIEWRKMNGHISSELEVNPELKTIKTVLMKSYDGLPYHLKSAFLYLSIFPEDHRIRWDRLVRRWMAEGYSRDMHGMTAEELGRMYFDELLDRSMILPVDQVKHNSGKINSCQLHDIIREICISKVREENLVLTLEKDLEDTVGLRDHHLDQIGQLHHLMYISLRECINIFFLPNSLGNLRHLQTLDVRGTRIFELPASITKLRKLQHLRTTYYMKRRNNVKGEDDIVLNYYRMRAPFLSTKLGWAFLRPQVLDADLNRLDILNLYRFNMVYLEETASHDWWVDGVEVPGGIGKLEALHTLDVVNIARGKVKATLNELKKLIQLCKVGVTGAATKTARSFGLPLLVTINFDIC</sequence>
<dbReference type="Pfam" id="PF23598">
    <property type="entry name" value="LRR_14"/>
    <property type="match status" value="1"/>
</dbReference>
<protein>
    <recommendedName>
        <fullName evidence="15">NB-ARC domain-containing protein</fullName>
    </recommendedName>
</protein>
<dbReference type="InterPro" id="IPR058922">
    <property type="entry name" value="WHD_DRP"/>
</dbReference>
<keyword evidence="4" id="KW-0547">Nucleotide-binding</keyword>
<dbReference type="InterPro" id="IPR055414">
    <property type="entry name" value="LRR_R13L4/SHOC2-like"/>
</dbReference>
<dbReference type="EnsemblPlants" id="PNT72054">
    <property type="protein sequence ID" value="PNT72054"/>
    <property type="gene ID" value="BRADI_2g38928v3"/>
</dbReference>
<dbReference type="InterPro" id="IPR038005">
    <property type="entry name" value="RX-like_CC"/>
</dbReference>
<dbReference type="AlphaFoldDB" id="A0A2K2DCP3"/>
<dbReference type="STRING" id="15368.A0A2K2DCP3"/>
<evidence type="ECO:0000259" key="8">
    <source>
        <dbReference type="Pfam" id="PF00931"/>
    </source>
</evidence>
<evidence type="ECO:0000256" key="6">
    <source>
        <dbReference type="ARBA" id="ARBA00023054"/>
    </source>
</evidence>
<dbReference type="InterPro" id="IPR044974">
    <property type="entry name" value="Disease_R_plants"/>
</dbReference>
<dbReference type="Proteomes" id="UP000008810">
    <property type="component" value="Chromosome 2"/>
</dbReference>
<feature type="compositionally biased region" description="Basic and acidic residues" evidence="7">
    <location>
        <begin position="347"/>
        <end position="357"/>
    </location>
</feature>
<dbReference type="Gene3D" id="1.20.5.4130">
    <property type="match status" value="1"/>
</dbReference>
<feature type="domain" description="Disease resistance protein winged helix" evidence="10">
    <location>
        <begin position="629"/>
        <end position="701"/>
    </location>
</feature>
<dbReference type="Gene3D" id="3.40.50.300">
    <property type="entry name" value="P-loop containing nucleotide triphosphate hydrolases"/>
    <property type="match status" value="1"/>
</dbReference>
<dbReference type="InterPro" id="IPR042197">
    <property type="entry name" value="Apaf_helical"/>
</dbReference>
<dbReference type="PANTHER" id="PTHR23155">
    <property type="entry name" value="DISEASE RESISTANCE PROTEIN RP"/>
    <property type="match status" value="1"/>
</dbReference>
<feature type="domain" description="Disease resistance N-terminal" evidence="9">
    <location>
        <begin position="16"/>
        <end position="94"/>
    </location>
</feature>
<reference evidence="12 13" key="1">
    <citation type="journal article" date="2010" name="Nature">
        <title>Genome sequencing and analysis of the model grass Brachypodium distachyon.</title>
        <authorList>
            <consortium name="International Brachypodium Initiative"/>
        </authorList>
    </citation>
    <scope>NUCLEOTIDE SEQUENCE [LARGE SCALE GENOMIC DNA]</scope>
    <source>
        <strain evidence="12 13">Bd21</strain>
    </source>
</reference>
<evidence type="ECO:0000259" key="11">
    <source>
        <dbReference type="Pfam" id="PF23598"/>
    </source>
</evidence>
<dbReference type="PRINTS" id="PR00364">
    <property type="entry name" value="DISEASERSIST"/>
</dbReference>
<evidence type="ECO:0000313" key="14">
    <source>
        <dbReference type="Proteomes" id="UP000008810"/>
    </source>
</evidence>
<dbReference type="GO" id="GO:0042742">
    <property type="term" value="P:defense response to bacterium"/>
    <property type="evidence" value="ECO:0007669"/>
    <property type="project" value="UniProtKB-ARBA"/>
</dbReference>
<evidence type="ECO:0000256" key="5">
    <source>
        <dbReference type="ARBA" id="ARBA00022821"/>
    </source>
</evidence>
<dbReference type="Pfam" id="PF00931">
    <property type="entry name" value="NB-ARC"/>
    <property type="match status" value="2"/>
</dbReference>
<accession>A0A2K2DCP3</accession>
<dbReference type="PANTHER" id="PTHR23155:SF1114">
    <property type="entry name" value="OS02G0475500 PROTEIN"/>
    <property type="match status" value="1"/>
</dbReference>
<reference evidence="12" key="2">
    <citation type="submission" date="2017-06" db="EMBL/GenBank/DDBJ databases">
        <title>WGS assembly of Brachypodium distachyon.</title>
        <authorList>
            <consortium name="The International Brachypodium Initiative"/>
            <person name="Lucas S."/>
            <person name="Harmon-Smith M."/>
            <person name="Lail K."/>
            <person name="Tice H."/>
            <person name="Grimwood J."/>
            <person name="Bruce D."/>
            <person name="Barry K."/>
            <person name="Shu S."/>
            <person name="Lindquist E."/>
            <person name="Wang M."/>
            <person name="Pitluck S."/>
            <person name="Vogel J.P."/>
            <person name="Garvin D.F."/>
            <person name="Mockler T.C."/>
            <person name="Schmutz J."/>
            <person name="Rokhsar D."/>
            <person name="Bevan M.W."/>
        </authorList>
    </citation>
    <scope>NUCLEOTIDE SEQUENCE</scope>
    <source>
        <strain evidence="12">Bd21</strain>
    </source>
</reference>
<dbReference type="CDD" id="cd14798">
    <property type="entry name" value="RX-CC_like"/>
    <property type="match status" value="1"/>
</dbReference>
<dbReference type="InterPro" id="IPR027417">
    <property type="entry name" value="P-loop_NTPase"/>
</dbReference>
<dbReference type="FunFam" id="1.10.10.10:FF:000322">
    <property type="entry name" value="Probable disease resistance protein At1g63360"/>
    <property type="match status" value="1"/>
</dbReference>
<keyword evidence="5" id="KW-0611">Plant defense</keyword>